<evidence type="ECO:0000313" key="5">
    <source>
        <dbReference type="EMBL" id="TBW72143.1"/>
    </source>
</evidence>
<dbReference type="OMA" id="TYTHAAD"/>
<dbReference type="GeneID" id="58089812"/>
<dbReference type="Proteomes" id="UP000293637">
    <property type="component" value="Unassembled WGS sequence"/>
</dbReference>
<dbReference type="Pfam" id="PF08712">
    <property type="entry name" value="Nfu_N"/>
    <property type="match status" value="1"/>
</dbReference>
<dbReference type="Gene3D" id="3.30.1370.70">
    <property type="entry name" value="Scaffold protein Nfu/NifU, N-terminal domain"/>
    <property type="match status" value="1"/>
</dbReference>
<proteinExistence type="predicted"/>
<dbReference type="eggNOG" id="COG1413">
    <property type="taxonomic scope" value="Bacteria"/>
</dbReference>
<accession>A0A133Q324</accession>
<dbReference type="STRING" id="28035.B6N84_07355"/>
<dbReference type="Proteomes" id="UP000325462">
    <property type="component" value="Chromosome"/>
</dbReference>
<evidence type="ECO:0000259" key="2">
    <source>
        <dbReference type="SMART" id="SM00932"/>
    </source>
</evidence>
<evidence type="ECO:0000313" key="3">
    <source>
        <dbReference type="EMBL" id="KXA37269.1"/>
    </source>
</evidence>
<dbReference type="RefSeq" id="WP_002459167.1">
    <property type="nucleotide sequence ID" value="NZ_AP021848.1"/>
</dbReference>
<protein>
    <submittedName>
        <fullName evidence="3">Scaffold protein Nfu/NifU domain protein</fullName>
    </submittedName>
    <submittedName>
        <fullName evidence="5">Scaffolding protein</fullName>
    </submittedName>
</protein>
<dbReference type="Proteomes" id="UP000070063">
    <property type="component" value="Unassembled WGS sequence"/>
</dbReference>
<dbReference type="InterPro" id="IPR014824">
    <property type="entry name" value="Nfu/NifU_N"/>
</dbReference>
<reference evidence="4 8" key="3">
    <citation type="submission" date="2019-07" db="EMBL/GenBank/DDBJ databases">
        <title>Comparative genome analysis of staphylococcus lugdunensis shows clonal complex-dependent diversity of the putative virulence factor, ess/type vii locus.</title>
        <authorList>
            <person name="Lebeurre J."/>
            <person name="Dahyot S."/>
            <person name="Diene S."/>
            <person name="Paulay A."/>
            <person name="Aubourg M."/>
            <person name="Argemi X."/>
            <person name="Giard J.-C."/>
            <person name="Tournier I."/>
            <person name="Francois P."/>
            <person name="Pestel-Caron M."/>
        </authorList>
    </citation>
    <scope>NUCLEOTIDE SEQUENCE [LARGE SCALE GENOMIC DNA]</scope>
    <source>
        <strain evidence="4 8">SL13</strain>
    </source>
</reference>
<evidence type="ECO:0000313" key="8">
    <source>
        <dbReference type="Proteomes" id="UP000325462"/>
    </source>
</evidence>
<feature type="compositionally biased region" description="Basic and acidic residues" evidence="1">
    <location>
        <begin position="19"/>
        <end position="30"/>
    </location>
</feature>
<dbReference type="EMBL" id="LRQI01000077">
    <property type="protein sequence ID" value="KXA37269.1"/>
    <property type="molecule type" value="Genomic_DNA"/>
</dbReference>
<dbReference type="EMBL" id="SCHB01000004">
    <property type="protein sequence ID" value="TBW72143.1"/>
    <property type="molecule type" value="Genomic_DNA"/>
</dbReference>
<feature type="compositionally biased region" description="Polar residues" evidence="1">
    <location>
        <begin position="8"/>
        <end position="17"/>
    </location>
</feature>
<name>A0A133Q324_STALU</name>
<evidence type="ECO:0000313" key="7">
    <source>
        <dbReference type="Proteomes" id="UP000293637"/>
    </source>
</evidence>
<sequence>MQIEAISETPNQNTIKITLSEKRSDNKSDTYTHAADGQPEFINRLFDIEGVTSIFYVMDFISVDKENDKDWDELIPKIQEKFNA</sequence>
<feature type="region of interest" description="Disordered" evidence="1">
    <location>
        <begin position="1"/>
        <end position="32"/>
    </location>
</feature>
<feature type="domain" description="Scaffold protein Nfu/NifU N-terminal" evidence="2">
    <location>
        <begin position="4"/>
        <end position="83"/>
    </location>
</feature>
<dbReference type="AlphaFoldDB" id="A0A133Q324"/>
<dbReference type="InterPro" id="IPR036498">
    <property type="entry name" value="Nfu/NifU_N_sf"/>
</dbReference>
<organism evidence="5 7">
    <name type="scientific">Staphylococcus lugdunensis</name>
    <dbReference type="NCBI Taxonomy" id="28035"/>
    <lineage>
        <taxon>Bacteria</taxon>
        <taxon>Bacillati</taxon>
        <taxon>Bacillota</taxon>
        <taxon>Bacilli</taxon>
        <taxon>Bacillales</taxon>
        <taxon>Staphylococcaceae</taxon>
        <taxon>Staphylococcus</taxon>
    </lineage>
</organism>
<evidence type="ECO:0000256" key="1">
    <source>
        <dbReference type="SAM" id="MobiDB-lite"/>
    </source>
</evidence>
<dbReference type="SUPFAM" id="SSF110836">
    <property type="entry name" value="Hypothetical protein SAV1430"/>
    <property type="match status" value="1"/>
</dbReference>
<gene>
    <name evidence="5" type="ORF">EQ812_07650</name>
    <name evidence="4" type="ORF">FO454_08790</name>
    <name evidence="3" type="ORF">HMPREF3225_01750</name>
</gene>
<reference evidence="3 6" key="1">
    <citation type="submission" date="2016-01" db="EMBL/GenBank/DDBJ databases">
        <authorList>
            <person name="Mitreva M."/>
            <person name="Pepin K.H."/>
            <person name="Mihindukulasuriya K.A."/>
            <person name="Fulton R."/>
            <person name="Fronick C."/>
            <person name="O'Laughlin M."/>
            <person name="Miner T."/>
            <person name="Herter B."/>
            <person name="Rosa B.A."/>
            <person name="Cordes M."/>
            <person name="Tomlinson C."/>
            <person name="Wollam A."/>
            <person name="Palsikar V.B."/>
            <person name="Mardis E.R."/>
            <person name="Wilson R.K."/>
        </authorList>
    </citation>
    <scope>NUCLEOTIDE SEQUENCE [LARGE SCALE GENOMIC DNA]</scope>
    <source>
        <strain evidence="3 6">MJR7738</strain>
    </source>
</reference>
<dbReference type="SMART" id="SM00932">
    <property type="entry name" value="Nfu_N"/>
    <property type="match status" value="1"/>
</dbReference>
<dbReference type="EMBL" id="CP041722">
    <property type="protein sequence ID" value="QEX38975.1"/>
    <property type="molecule type" value="Genomic_DNA"/>
</dbReference>
<reference evidence="5 7" key="2">
    <citation type="journal article" date="2019" name="Sci. Transl. Med.">
        <title>Quorum sensing between bacterial species on the skin protects against epidermal injury in atopic dermatitis.</title>
        <authorList>
            <person name="Williams M.R."/>
        </authorList>
    </citation>
    <scope>NUCLEOTIDE SEQUENCE [LARGE SCALE GENOMIC DNA]</scope>
    <source>
        <strain evidence="5 7">E7</strain>
    </source>
</reference>
<evidence type="ECO:0000313" key="4">
    <source>
        <dbReference type="EMBL" id="QEX38975.1"/>
    </source>
</evidence>
<evidence type="ECO:0000313" key="6">
    <source>
        <dbReference type="Proteomes" id="UP000070063"/>
    </source>
</evidence>
<keyword evidence="8" id="KW-1185">Reference proteome</keyword>